<proteinExistence type="predicted"/>
<dbReference type="EMBL" id="OC870151">
    <property type="protein sequence ID" value="CAD7634903.1"/>
    <property type="molecule type" value="Genomic_DNA"/>
</dbReference>
<dbReference type="AlphaFoldDB" id="A0A7R9Q6Z8"/>
<dbReference type="EMBL" id="CAJPIZ010015576">
    <property type="protein sequence ID" value="CAG2115333.1"/>
    <property type="molecule type" value="Genomic_DNA"/>
</dbReference>
<keyword evidence="2" id="KW-1185">Reference proteome</keyword>
<sequence>MISQQENTAYVMDKNTGEELSIKVNTYYSIQNLKTQRYMIWFGRNGTIADVPETKQGRFWHTFTMLATNHTNRNQHWYKLNHYFGSHVVKVAKTHDEDNGDNPVGDWDEFGTLKCVEPKPDSDHLYDTEFIS</sequence>
<dbReference type="OrthoDB" id="6530409at2759"/>
<name>A0A7R9Q6Z8_9ACAR</name>
<reference evidence="1" key="1">
    <citation type="submission" date="2020-11" db="EMBL/GenBank/DDBJ databases">
        <authorList>
            <person name="Tran Van P."/>
        </authorList>
    </citation>
    <scope>NUCLEOTIDE SEQUENCE</scope>
</reference>
<evidence type="ECO:0000313" key="2">
    <source>
        <dbReference type="Proteomes" id="UP000759131"/>
    </source>
</evidence>
<dbReference type="Proteomes" id="UP000759131">
    <property type="component" value="Unassembled WGS sequence"/>
</dbReference>
<organism evidence="1">
    <name type="scientific">Medioppia subpectinata</name>
    <dbReference type="NCBI Taxonomy" id="1979941"/>
    <lineage>
        <taxon>Eukaryota</taxon>
        <taxon>Metazoa</taxon>
        <taxon>Ecdysozoa</taxon>
        <taxon>Arthropoda</taxon>
        <taxon>Chelicerata</taxon>
        <taxon>Arachnida</taxon>
        <taxon>Acari</taxon>
        <taxon>Acariformes</taxon>
        <taxon>Sarcoptiformes</taxon>
        <taxon>Oribatida</taxon>
        <taxon>Brachypylina</taxon>
        <taxon>Oppioidea</taxon>
        <taxon>Oppiidae</taxon>
        <taxon>Medioppia</taxon>
    </lineage>
</organism>
<protein>
    <submittedName>
        <fullName evidence="1">Uncharacterized protein</fullName>
    </submittedName>
</protein>
<gene>
    <name evidence="1" type="ORF">OSB1V03_LOCUS15295</name>
</gene>
<evidence type="ECO:0000313" key="1">
    <source>
        <dbReference type="EMBL" id="CAD7634903.1"/>
    </source>
</evidence>
<accession>A0A7R9Q6Z8</accession>